<dbReference type="GO" id="GO:0003964">
    <property type="term" value="F:RNA-directed DNA polymerase activity"/>
    <property type="evidence" value="ECO:0007669"/>
    <property type="project" value="UniProtKB-KW"/>
</dbReference>
<dbReference type="WBParaSite" id="ECPE_0000419101-mRNA-1">
    <property type="protein sequence ID" value="ECPE_0000419101-mRNA-1"/>
    <property type="gene ID" value="ECPE_0000419101"/>
</dbReference>
<evidence type="ECO:0000256" key="5">
    <source>
        <dbReference type="ARBA" id="ARBA00022801"/>
    </source>
</evidence>
<dbReference type="GO" id="GO:0004519">
    <property type="term" value="F:endonuclease activity"/>
    <property type="evidence" value="ECO:0007669"/>
    <property type="project" value="UniProtKB-KW"/>
</dbReference>
<dbReference type="AlphaFoldDB" id="A0A183AB48"/>
<organism evidence="8">
    <name type="scientific">Echinostoma caproni</name>
    <dbReference type="NCBI Taxonomy" id="27848"/>
    <lineage>
        <taxon>Eukaryota</taxon>
        <taxon>Metazoa</taxon>
        <taxon>Spiralia</taxon>
        <taxon>Lophotrochozoa</taxon>
        <taxon>Platyhelminthes</taxon>
        <taxon>Trematoda</taxon>
        <taxon>Digenea</taxon>
        <taxon>Plagiorchiida</taxon>
        <taxon>Echinostomata</taxon>
        <taxon>Echinostomatoidea</taxon>
        <taxon>Echinostomatidae</taxon>
        <taxon>Echinostoma</taxon>
    </lineage>
</organism>
<protein>
    <submittedName>
        <fullName evidence="8">RT_RNaseH domain-containing protein</fullName>
    </submittedName>
</protein>
<keyword evidence="2" id="KW-0548">Nucleotidyltransferase</keyword>
<proteinExistence type="predicted"/>
<keyword evidence="5" id="KW-0378">Hydrolase</keyword>
<accession>A0A183AB48</accession>
<sequence length="116" mass="13186">LEQNGHPVLCISRKLTAAECGYSQTQQEALAVYWAVTRMQKYIYSTHFTIVSEHEALQFIYNPQRSMAKSSAAMVQRWSIALSAYFYDIHHRSAQSIPHADYPAHYATSEEAITGD</sequence>
<evidence type="ECO:0000256" key="1">
    <source>
        <dbReference type="ARBA" id="ARBA00022679"/>
    </source>
</evidence>
<dbReference type="SUPFAM" id="SSF56672">
    <property type="entry name" value="DNA/RNA polymerases"/>
    <property type="match status" value="1"/>
</dbReference>
<name>A0A183AB48_9TREM</name>
<keyword evidence="3" id="KW-0540">Nuclease</keyword>
<keyword evidence="4" id="KW-0255">Endonuclease</keyword>
<evidence type="ECO:0000256" key="3">
    <source>
        <dbReference type="ARBA" id="ARBA00022722"/>
    </source>
</evidence>
<dbReference type="PANTHER" id="PTHR37984">
    <property type="entry name" value="PROTEIN CBG26694"/>
    <property type="match status" value="1"/>
</dbReference>
<feature type="domain" description="Reverse transcriptase RNase H-like" evidence="7">
    <location>
        <begin position="4"/>
        <end position="85"/>
    </location>
</feature>
<dbReference type="GO" id="GO:0016787">
    <property type="term" value="F:hydrolase activity"/>
    <property type="evidence" value="ECO:0007669"/>
    <property type="project" value="UniProtKB-KW"/>
</dbReference>
<reference evidence="8" key="1">
    <citation type="submission" date="2016-06" db="UniProtKB">
        <authorList>
            <consortium name="WormBaseParasite"/>
        </authorList>
    </citation>
    <scope>IDENTIFICATION</scope>
</reference>
<dbReference type="InterPro" id="IPR041373">
    <property type="entry name" value="RT_RNaseH"/>
</dbReference>
<dbReference type="InterPro" id="IPR050951">
    <property type="entry name" value="Retrovirus_Pol_polyprotein"/>
</dbReference>
<dbReference type="InterPro" id="IPR043502">
    <property type="entry name" value="DNA/RNA_pol_sf"/>
</dbReference>
<keyword evidence="1" id="KW-0808">Transferase</keyword>
<evidence type="ECO:0000256" key="6">
    <source>
        <dbReference type="ARBA" id="ARBA00022918"/>
    </source>
</evidence>
<evidence type="ECO:0000259" key="7">
    <source>
        <dbReference type="Pfam" id="PF17917"/>
    </source>
</evidence>
<evidence type="ECO:0000256" key="4">
    <source>
        <dbReference type="ARBA" id="ARBA00022759"/>
    </source>
</evidence>
<dbReference type="Pfam" id="PF17917">
    <property type="entry name" value="RT_RNaseH"/>
    <property type="match status" value="1"/>
</dbReference>
<keyword evidence="6" id="KW-0695">RNA-directed DNA polymerase</keyword>
<dbReference type="PANTHER" id="PTHR37984:SF5">
    <property type="entry name" value="PROTEIN NYNRIN-LIKE"/>
    <property type="match status" value="1"/>
</dbReference>
<evidence type="ECO:0000256" key="2">
    <source>
        <dbReference type="ARBA" id="ARBA00022695"/>
    </source>
</evidence>
<evidence type="ECO:0000313" key="8">
    <source>
        <dbReference type="WBParaSite" id="ECPE_0000419101-mRNA-1"/>
    </source>
</evidence>